<gene>
    <name evidence="1" type="ORF">BU23DRAFT_210133</name>
</gene>
<accession>A0A6A5V1L9</accession>
<reference evidence="1" key="1">
    <citation type="journal article" date="2020" name="Stud. Mycol.">
        <title>101 Dothideomycetes genomes: a test case for predicting lifestyles and emergence of pathogens.</title>
        <authorList>
            <person name="Haridas S."/>
            <person name="Albert R."/>
            <person name="Binder M."/>
            <person name="Bloem J."/>
            <person name="Labutti K."/>
            <person name="Salamov A."/>
            <person name="Andreopoulos B."/>
            <person name="Baker S."/>
            <person name="Barry K."/>
            <person name="Bills G."/>
            <person name="Bluhm B."/>
            <person name="Cannon C."/>
            <person name="Castanera R."/>
            <person name="Culley D."/>
            <person name="Daum C."/>
            <person name="Ezra D."/>
            <person name="Gonzalez J."/>
            <person name="Henrissat B."/>
            <person name="Kuo A."/>
            <person name="Liang C."/>
            <person name="Lipzen A."/>
            <person name="Lutzoni F."/>
            <person name="Magnuson J."/>
            <person name="Mondo S."/>
            <person name="Nolan M."/>
            <person name="Ohm R."/>
            <person name="Pangilinan J."/>
            <person name="Park H.-J."/>
            <person name="Ramirez L."/>
            <person name="Alfaro M."/>
            <person name="Sun H."/>
            <person name="Tritt A."/>
            <person name="Yoshinaga Y."/>
            <person name="Zwiers L.-H."/>
            <person name="Turgeon B."/>
            <person name="Goodwin S."/>
            <person name="Spatafora J."/>
            <person name="Crous P."/>
            <person name="Grigoriev I."/>
        </authorList>
    </citation>
    <scope>NUCLEOTIDE SEQUENCE</scope>
    <source>
        <strain evidence="1">CBS 107.79</strain>
    </source>
</reference>
<protein>
    <submittedName>
        <fullName evidence="1">Uncharacterized protein</fullName>
    </submittedName>
</protein>
<evidence type="ECO:0000313" key="1">
    <source>
        <dbReference type="EMBL" id="KAF1970570.1"/>
    </source>
</evidence>
<proteinExistence type="predicted"/>
<dbReference type="EMBL" id="ML976700">
    <property type="protein sequence ID" value="KAF1970570.1"/>
    <property type="molecule type" value="Genomic_DNA"/>
</dbReference>
<dbReference type="Proteomes" id="UP000800036">
    <property type="component" value="Unassembled WGS sequence"/>
</dbReference>
<dbReference type="AlphaFoldDB" id="A0A6A5V1L9"/>
<name>A0A6A5V1L9_9PLEO</name>
<dbReference type="OrthoDB" id="3889179at2759"/>
<evidence type="ECO:0000313" key="2">
    <source>
        <dbReference type="Proteomes" id="UP000800036"/>
    </source>
</evidence>
<organism evidence="1 2">
    <name type="scientific">Bimuria novae-zelandiae CBS 107.79</name>
    <dbReference type="NCBI Taxonomy" id="1447943"/>
    <lineage>
        <taxon>Eukaryota</taxon>
        <taxon>Fungi</taxon>
        <taxon>Dikarya</taxon>
        <taxon>Ascomycota</taxon>
        <taxon>Pezizomycotina</taxon>
        <taxon>Dothideomycetes</taxon>
        <taxon>Pleosporomycetidae</taxon>
        <taxon>Pleosporales</taxon>
        <taxon>Massarineae</taxon>
        <taxon>Didymosphaeriaceae</taxon>
        <taxon>Bimuria</taxon>
    </lineage>
</organism>
<keyword evidence="2" id="KW-1185">Reference proteome</keyword>
<sequence>MPEETSNGDYEYITYRTYDGVGFERLMSWKGGAGRVSAGRIEMKPLRSDLDTKDEVLPQWHSVIVDKMSFKLVRKN</sequence>